<feature type="transmembrane region" description="Helical" evidence="10">
    <location>
        <begin position="189"/>
        <end position="214"/>
    </location>
</feature>
<organism evidence="12 13">
    <name type="scientific">Tahibacter amnicola</name>
    <dbReference type="NCBI Taxonomy" id="2976241"/>
    <lineage>
        <taxon>Bacteria</taxon>
        <taxon>Pseudomonadati</taxon>
        <taxon>Pseudomonadota</taxon>
        <taxon>Gammaproteobacteria</taxon>
        <taxon>Lysobacterales</taxon>
        <taxon>Rhodanobacteraceae</taxon>
        <taxon>Tahibacter</taxon>
    </lineage>
</organism>
<dbReference type="HAMAP" id="MF_02078">
    <property type="entry name" value="MurJ_MviN"/>
    <property type="match status" value="1"/>
</dbReference>
<dbReference type="EMBL" id="CP104694">
    <property type="protein sequence ID" value="UXI67188.1"/>
    <property type="molecule type" value="Genomic_DNA"/>
</dbReference>
<accession>A0ABY6BAU8</accession>
<dbReference type="PANTHER" id="PTHR47019:SF1">
    <property type="entry name" value="LIPID II FLIPPASE MURJ"/>
    <property type="match status" value="1"/>
</dbReference>
<dbReference type="PANTHER" id="PTHR47019">
    <property type="entry name" value="LIPID II FLIPPASE MURJ"/>
    <property type="match status" value="1"/>
</dbReference>
<evidence type="ECO:0000256" key="7">
    <source>
        <dbReference type="ARBA" id="ARBA00023136"/>
    </source>
</evidence>
<protein>
    <recommendedName>
        <fullName evidence="10">Probable lipid II flippase MurJ</fullName>
    </recommendedName>
</protein>
<name>A0ABY6BAU8_9GAMM</name>
<sequence length="535" mass="57534">MKVPSLLRSLVSFSGMTFISRLLGLARDVAISAAFGASAASDAFWVAFRIPNFLRRLFAEGAFSLAFVPVFTEVKETRSEAELRELVARAAGTLGGILLVVTALGVIGAEWVTGLFSSGAIDEPAKFQLTADLLRVMFPFLLFVSLTAMAGSVLNAFHRFALPALTPVIMNLCMIAGALWLAPRLEVPIMALGWSVLVAGVLQLLFQLPALRSLNMLSLPRWGWRHPRVQQIRKVMVPTLFGSSVAQVNLLLDTMIASYLVTGSQTWLSQSDRLLEFPLGLFGVALGTVILPSLSRHHVATDSAGFSRALDWGLRTALLIAAPAMLGLVFLAKPLVATLFMRGQFTPHDVDMAALSLSALSFGLPAFALVKVVAPAFYARQDTRTPVRAGIVAMVANMALNIVFLFSLFVLWSTPAQRADGWIAALATIPGLHVALAMASALASYLNLAQLWRALAKAGVYQRQPGWTRHLVRLAAACLAMCGVLLAGLALWPEWTSIPTSLRIFRLGVLVGAGGATFAVVLFALGFRLRDLRGV</sequence>
<dbReference type="InterPro" id="IPR004268">
    <property type="entry name" value="MurJ"/>
</dbReference>
<feature type="transmembrane region" description="Helical" evidence="10">
    <location>
        <begin position="504"/>
        <end position="527"/>
    </location>
</feature>
<comment type="similarity">
    <text evidence="9 10 11">Belongs to the MurJ/MviN family.</text>
</comment>
<feature type="transmembrane region" description="Helical" evidence="10">
    <location>
        <begin position="470"/>
        <end position="492"/>
    </location>
</feature>
<evidence type="ECO:0000256" key="11">
    <source>
        <dbReference type="PIRNR" id="PIRNR002869"/>
    </source>
</evidence>
<proteinExistence type="inferred from homology"/>
<keyword evidence="3 10" id="KW-0812">Transmembrane</keyword>
<gene>
    <name evidence="10 12" type="primary">murJ</name>
    <name evidence="12" type="ORF">N4264_20975</name>
</gene>
<evidence type="ECO:0000256" key="4">
    <source>
        <dbReference type="ARBA" id="ARBA00022960"/>
    </source>
</evidence>
<evidence type="ECO:0000256" key="6">
    <source>
        <dbReference type="ARBA" id="ARBA00022989"/>
    </source>
</evidence>
<dbReference type="RefSeq" id="WP_261694164.1">
    <property type="nucleotide sequence ID" value="NZ_CP104694.1"/>
</dbReference>
<evidence type="ECO:0000256" key="8">
    <source>
        <dbReference type="ARBA" id="ARBA00060041"/>
    </source>
</evidence>
<dbReference type="PRINTS" id="PR01806">
    <property type="entry name" value="VIRFACTRMVIN"/>
</dbReference>
<keyword evidence="5 10" id="KW-0573">Peptidoglycan synthesis</keyword>
<dbReference type="Proteomes" id="UP001064632">
    <property type="component" value="Chromosome"/>
</dbReference>
<evidence type="ECO:0000256" key="1">
    <source>
        <dbReference type="ARBA" id="ARBA00004651"/>
    </source>
</evidence>
<keyword evidence="2 10" id="KW-1003">Cell membrane</keyword>
<evidence type="ECO:0000256" key="5">
    <source>
        <dbReference type="ARBA" id="ARBA00022984"/>
    </source>
</evidence>
<evidence type="ECO:0000256" key="2">
    <source>
        <dbReference type="ARBA" id="ARBA00022475"/>
    </source>
</evidence>
<keyword evidence="10 11" id="KW-0961">Cell wall biogenesis/degradation</keyword>
<reference evidence="12" key="1">
    <citation type="submission" date="2022-09" db="EMBL/GenBank/DDBJ databases">
        <title>Tahibacter sp. nov., isolated from a fresh water.</title>
        <authorList>
            <person name="Baek J.H."/>
            <person name="Lee J.K."/>
            <person name="Kim J.M."/>
            <person name="Jeon C.O."/>
        </authorList>
    </citation>
    <scope>NUCLEOTIDE SEQUENCE</scope>
    <source>
        <strain evidence="12">W38</strain>
    </source>
</reference>
<keyword evidence="7 10" id="KW-0472">Membrane</keyword>
<feature type="transmembrane region" description="Helical" evidence="10">
    <location>
        <begin position="86"/>
        <end position="109"/>
    </location>
</feature>
<keyword evidence="4 10" id="KW-0133">Cell shape</keyword>
<dbReference type="PIRSF" id="PIRSF002869">
    <property type="entry name" value="MviN"/>
    <property type="match status" value="1"/>
</dbReference>
<feature type="transmembrane region" description="Helical" evidence="10">
    <location>
        <begin position="136"/>
        <end position="157"/>
    </location>
</feature>
<feature type="transmembrane region" description="Helical" evidence="10">
    <location>
        <begin position="352"/>
        <end position="379"/>
    </location>
</feature>
<keyword evidence="13" id="KW-1185">Reference proteome</keyword>
<feature type="transmembrane region" description="Helical" evidence="10">
    <location>
        <begin position="164"/>
        <end position="183"/>
    </location>
</feature>
<dbReference type="Pfam" id="PF03023">
    <property type="entry name" value="MurJ"/>
    <property type="match status" value="1"/>
</dbReference>
<evidence type="ECO:0000313" key="13">
    <source>
        <dbReference type="Proteomes" id="UP001064632"/>
    </source>
</evidence>
<dbReference type="NCBIfam" id="TIGR01695">
    <property type="entry name" value="murJ_mviN"/>
    <property type="match status" value="1"/>
</dbReference>
<evidence type="ECO:0000313" key="12">
    <source>
        <dbReference type="EMBL" id="UXI67188.1"/>
    </source>
</evidence>
<dbReference type="InterPro" id="IPR051050">
    <property type="entry name" value="Lipid_II_flippase_MurJ/MviN"/>
</dbReference>
<feature type="transmembrane region" description="Helical" evidence="10">
    <location>
        <begin position="235"/>
        <end position="261"/>
    </location>
</feature>
<dbReference type="CDD" id="cd13123">
    <property type="entry name" value="MATE_MurJ_like"/>
    <property type="match status" value="1"/>
</dbReference>
<keyword evidence="6 10" id="KW-1133">Transmembrane helix</keyword>
<feature type="transmembrane region" description="Helical" evidence="10">
    <location>
        <begin position="312"/>
        <end position="332"/>
    </location>
</feature>
<feature type="transmembrane region" description="Helical" evidence="10">
    <location>
        <begin position="273"/>
        <end position="291"/>
    </location>
</feature>
<evidence type="ECO:0000256" key="10">
    <source>
        <dbReference type="HAMAP-Rule" id="MF_02078"/>
    </source>
</evidence>
<evidence type="ECO:0000256" key="3">
    <source>
        <dbReference type="ARBA" id="ARBA00022692"/>
    </source>
</evidence>
<comment type="pathway">
    <text evidence="10">Cell wall biogenesis; peptidoglycan biosynthesis.</text>
</comment>
<evidence type="ECO:0000256" key="9">
    <source>
        <dbReference type="ARBA" id="ARBA00061532"/>
    </source>
</evidence>
<comment type="subcellular location">
    <subcellularLocation>
        <location evidence="10">Cell inner membrane</location>
        <topology evidence="10">Multi-pass membrane protein</topology>
    </subcellularLocation>
    <subcellularLocation>
        <location evidence="1">Cell membrane</location>
        <topology evidence="1">Multi-pass membrane protein</topology>
    </subcellularLocation>
</comment>
<comment type="function">
    <text evidence="8 10 11">Involved in peptidoglycan biosynthesis. Transports lipid-linked peptidoglycan precursors from the inner to the outer leaflet of the cytoplasmic membrane.</text>
</comment>
<feature type="transmembrane region" description="Helical" evidence="10">
    <location>
        <begin position="424"/>
        <end position="449"/>
    </location>
</feature>
<feature type="transmembrane region" description="Helical" evidence="10">
    <location>
        <begin position="391"/>
        <end position="412"/>
    </location>
</feature>
<keyword evidence="10 11" id="KW-0813">Transport</keyword>
<keyword evidence="10" id="KW-0997">Cell inner membrane</keyword>